<evidence type="ECO:0000313" key="3">
    <source>
        <dbReference type="Proteomes" id="UP000241818"/>
    </source>
</evidence>
<gene>
    <name evidence="2" type="ORF">M430DRAFT_27548</name>
</gene>
<feature type="compositionally biased region" description="Basic and acidic residues" evidence="1">
    <location>
        <begin position="246"/>
        <end position="281"/>
    </location>
</feature>
<feature type="region of interest" description="Disordered" evidence="1">
    <location>
        <begin position="1"/>
        <end position="101"/>
    </location>
</feature>
<evidence type="ECO:0000256" key="1">
    <source>
        <dbReference type="SAM" id="MobiDB-lite"/>
    </source>
</evidence>
<dbReference type="EMBL" id="KZ679010">
    <property type="protein sequence ID" value="PSS20508.1"/>
    <property type="molecule type" value="Genomic_DNA"/>
</dbReference>
<organism evidence="2 3">
    <name type="scientific">Amorphotheca resinae ATCC 22711</name>
    <dbReference type="NCBI Taxonomy" id="857342"/>
    <lineage>
        <taxon>Eukaryota</taxon>
        <taxon>Fungi</taxon>
        <taxon>Dikarya</taxon>
        <taxon>Ascomycota</taxon>
        <taxon>Pezizomycotina</taxon>
        <taxon>Leotiomycetes</taxon>
        <taxon>Helotiales</taxon>
        <taxon>Amorphothecaceae</taxon>
        <taxon>Amorphotheca</taxon>
    </lineage>
</organism>
<accession>A0A2T3B4F5</accession>
<dbReference type="RefSeq" id="XP_024721778.1">
    <property type="nucleotide sequence ID" value="XM_024865646.1"/>
</dbReference>
<feature type="compositionally biased region" description="Low complexity" evidence="1">
    <location>
        <begin position="26"/>
        <end position="37"/>
    </location>
</feature>
<protein>
    <submittedName>
        <fullName evidence="2">Uncharacterized protein</fullName>
    </submittedName>
</protein>
<proteinExistence type="predicted"/>
<evidence type="ECO:0000313" key="2">
    <source>
        <dbReference type="EMBL" id="PSS20508.1"/>
    </source>
</evidence>
<dbReference type="InParanoid" id="A0A2T3B4F5"/>
<dbReference type="GeneID" id="36573727"/>
<name>A0A2T3B4F5_AMORE</name>
<dbReference type="AlphaFoldDB" id="A0A2T3B4F5"/>
<sequence length="314" mass="35676">MSEEPRKGFDRARFFYFERPDEPPFSSYSSPRRVASSTRIPISREHVDTHSPPAVNRSPSNASTTSSTTRSTNSDVSNRESPTSTVASKASQPPAGYIQPPSLNQQLASAAYDYANDEPCDFGFPDCDLRDCADEFEGWIAHAASHFPHSTSPPSKAVCMFCDVEFDGAESENSAHPTLWERMLHIRKHLQDLTSPAIAQPVLSLIEGMYANDFISHDQYACAIQYTEKDWLFPLDYETQEMKIKRERNSQEYHNLDKERRAQKKEAQKDKDKGKGKEVHEQSQVSRRSRRPPTVRQADLRLVPNTRRRGPTIP</sequence>
<feature type="compositionally biased region" description="Low complexity" evidence="1">
    <location>
        <begin position="56"/>
        <end position="76"/>
    </location>
</feature>
<feature type="region of interest" description="Disordered" evidence="1">
    <location>
        <begin position="246"/>
        <end position="314"/>
    </location>
</feature>
<dbReference type="STRING" id="857342.A0A2T3B4F5"/>
<feature type="compositionally biased region" description="Basic and acidic residues" evidence="1">
    <location>
        <begin position="1"/>
        <end position="22"/>
    </location>
</feature>
<feature type="compositionally biased region" description="Polar residues" evidence="1">
    <location>
        <begin position="80"/>
        <end position="91"/>
    </location>
</feature>
<reference evidence="2 3" key="1">
    <citation type="journal article" date="2018" name="New Phytol.">
        <title>Comparative genomics and transcriptomics depict ericoid mycorrhizal fungi as versatile saprotrophs and plant mutualists.</title>
        <authorList>
            <person name="Martino E."/>
            <person name="Morin E."/>
            <person name="Grelet G.A."/>
            <person name="Kuo A."/>
            <person name="Kohler A."/>
            <person name="Daghino S."/>
            <person name="Barry K.W."/>
            <person name="Cichocki N."/>
            <person name="Clum A."/>
            <person name="Dockter R.B."/>
            <person name="Hainaut M."/>
            <person name="Kuo R.C."/>
            <person name="LaButti K."/>
            <person name="Lindahl B.D."/>
            <person name="Lindquist E.A."/>
            <person name="Lipzen A."/>
            <person name="Khouja H.R."/>
            <person name="Magnuson J."/>
            <person name="Murat C."/>
            <person name="Ohm R.A."/>
            <person name="Singer S.W."/>
            <person name="Spatafora J.W."/>
            <person name="Wang M."/>
            <person name="Veneault-Fourrey C."/>
            <person name="Henrissat B."/>
            <person name="Grigoriev I.V."/>
            <person name="Martin F.M."/>
            <person name="Perotto S."/>
        </authorList>
    </citation>
    <scope>NUCLEOTIDE SEQUENCE [LARGE SCALE GENOMIC DNA]</scope>
    <source>
        <strain evidence="2 3">ATCC 22711</strain>
    </source>
</reference>
<dbReference type="OrthoDB" id="409136at2759"/>
<keyword evidence="3" id="KW-1185">Reference proteome</keyword>
<dbReference type="Proteomes" id="UP000241818">
    <property type="component" value="Unassembled WGS sequence"/>
</dbReference>